<dbReference type="Proteomes" id="UP001177670">
    <property type="component" value="Unassembled WGS sequence"/>
</dbReference>
<dbReference type="AlphaFoldDB" id="A0AA40FUA6"/>
<name>A0AA40FUA6_9HYME</name>
<reference evidence="1" key="1">
    <citation type="submission" date="2021-10" db="EMBL/GenBank/DDBJ databases">
        <title>Melipona bicolor Genome sequencing and assembly.</title>
        <authorList>
            <person name="Araujo N.S."/>
            <person name="Arias M.C."/>
        </authorList>
    </citation>
    <scope>NUCLEOTIDE SEQUENCE</scope>
    <source>
        <strain evidence="1">USP_2M_L1-L4_2017</strain>
        <tissue evidence="1">Whole body</tissue>
    </source>
</reference>
<proteinExistence type="predicted"/>
<accession>A0AA40FUA6</accession>
<comment type="caution">
    <text evidence="1">The sequence shown here is derived from an EMBL/GenBank/DDBJ whole genome shotgun (WGS) entry which is preliminary data.</text>
</comment>
<organism evidence="1 2">
    <name type="scientific">Melipona bicolor</name>
    <dbReference type="NCBI Taxonomy" id="60889"/>
    <lineage>
        <taxon>Eukaryota</taxon>
        <taxon>Metazoa</taxon>
        <taxon>Ecdysozoa</taxon>
        <taxon>Arthropoda</taxon>
        <taxon>Hexapoda</taxon>
        <taxon>Insecta</taxon>
        <taxon>Pterygota</taxon>
        <taxon>Neoptera</taxon>
        <taxon>Endopterygota</taxon>
        <taxon>Hymenoptera</taxon>
        <taxon>Apocrita</taxon>
        <taxon>Aculeata</taxon>
        <taxon>Apoidea</taxon>
        <taxon>Anthophila</taxon>
        <taxon>Apidae</taxon>
        <taxon>Melipona</taxon>
    </lineage>
</organism>
<evidence type="ECO:0000313" key="1">
    <source>
        <dbReference type="EMBL" id="KAK1125245.1"/>
    </source>
</evidence>
<gene>
    <name evidence="1" type="ORF">K0M31_005618</name>
</gene>
<keyword evidence="2" id="KW-1185">Reference proteome</keyword>
<protein>
    <submittedName>
        <fullName evidence="1">Uncharacterized protein</fullName>
    </submittedName>
</protein>
<evidence type="ECO:0000313" key="2">
    <source>
        <dbReference type="Proteomes" id="UP001177670"/>
    </source>
</evidence>
<dbReference type="EMBL" id="JAHYIQ010000016">
    <property type="protein sequence ID" value="KAK1125245.1"/>
    <property type="molecule type" value="Genomic_DNA"/>
</dbReference>
<sequence>MDSTTYQPPSELQLTNVYIADPPVLVLFSALMTTGGTRFASWSGSGVGGERTPASDGNRCEIRLNLHLRLTHHTVQVYPRRDFRDYLFTLRAPTDHAAHREVQRGSATPPAPGFQPPTLVHGRAHMHNLCEEFRSRSCTLSRGRDIRIPAGGNTNETGDTRWYATSSGFRRVSHTRRAVTRRSKPETFLETVESTRAGFHALENFF</sequence>